<evidence type="ECO:0000313" key="1">
    <source>
        <dbReference type="EMBL" id="KIM59799.1"/>
    </source>
</evidence>
<accession>A0A0C3DUD7</accession>
<dbReference type="HOGENOM" id="CLU_3070057_0_0_1"/>
<reference evidence="2" key="2">
    <citation type="submission" date="2015-01" db="EMBL/GenBank/DDBJ databases">
        <title>Evolutionary Origins and Diversification of the Mycorrhizal Mutualists.</title>
        <authorList>
            <consortium name="DOE Joint Genome Institute"/>
            <consortium name="Mycorrhizal Genomics Consortium"/>
            <person name="Kohler A."/>
            <person name="Kuo A."/>
            <person name="Nagy L.G."/>
            <person name="Floudas D."/>
            <person name="Copeland A."/>
            <person name="Barry K.W."/>
            <person name="Cichocki N."/>
            <person name="Veneault-Fourrey C."/>
            <person name="LaButti K."/>
            <person name="Lindquist E.A."/>
            <person name="Lipzen A."/>
            <person name="Lundell T."/>
            <person name="Morin E."/>
            <person name="Murat C."/>
            <person name="Riley R."/>
            <person name="Ohm R."/>
            <person name="Sun H."/>
            <person name="Tunlid A."/>
            <person name="Henrissat B."/>
            <person name="Grigoriev I.V."/>
            <person name="Hibbett D.S."/>
            <person name="Martin F."/>
        </authorList>
    </citation>
    <scope>NUCLEOTIDE SEQUENCE [LARGE SCALE GENOMIC DNA]</scope>
    <source>
        <strain evidence="2">Foug A</strain>
    </source>
</reference>
<sequence>MSKNASTISTCSDLDHYLNTFPDFCGRDDLFSCFPMEAMVHITAYPLGILVDA</sequence>
<proteinExistence type="predicted"/>
<gene>
    <name evidence="1" type="ORF">SCLCIDRAFT_1217415</name>
</gene>
<dbReference type="Proteomes" id="UP000053989">
    <property type="component" value="Unassembled WGS sequence"/>
</dbReference>
<keyword evidence="2" id="KW-1185">Reference proteome</keyword>
<reference evidence="1 2" key="1">
    <citation type="submission" date="2014-04" db="EMBL/GenBank/DDBJ databases">
        <authorList>
            <consortium name="DOE Joint Genome Institute"/>
            <person name="Kuo A."/>
            <person name="Kohler A."/>
            <person name="Nagy L.G."/>
            <person name="Floudas D."/>
            <person name="Copeland A."/>
            <person name="Barry K.W."/>
            <person name="Cichocki N."/>
            <person name="Veneault-Fourrey C."/>
            <person name="LaButti K."/>
            <person name="Lindquist E.A."/>
            <person name="Lipzen A."/>
            <person name="Lundell T."/>
            <person name="Morin E."/>
            <person name="Murat C."/>
            <person name="Sun H."/>
            <person name="Tunlid A."/>
            <person name="Henrissat B."/>
            <person name="Grigoriev I.V."/>
            <person name="Hibbett D.S."/>
            <person name="Martin F."/>
            <person name="Nordberg H.P."/>
            <person name="Cantor M.N."/>
            <person name="Hua S.X."/>
        </authorList>
    </citation>
    <scope>NUCLEOTIDE SEQUENCE [LARGE SCALE GENOMIC DNA]</scope>
    <source>
        <strain evidence="1 2">Foug A</strain>
    </source>
</reference>
<protein>
    <submittedName>
        <fullName evidence="1">Uncharacterized protein</fullName>
    </submittedName>
</protein>
<dbReference type="AlphaFoldDB" id="A0A0C3DUD7"/>
<name>A0A0C3DUD7_9AGAM</name>
<dbReference type="EMBL" id="KN822069">
    <property type="protein sequence ID" value="KIM59799.1"/>
    <property type="molecule type" value="Genomic_DNA"/>
</dbReference>
<evidence type="ECO:0000313" key="2">
    <source>
        <dbReference type="Proteomes" id="UP000053989"/>
    </source>
</evidence>
<organism evidence="1 2">
    <name type="scientific">Scleroderma citrinum Foug A</name>
    <dbReference type="NCBI Taxonomy" id="1036808"/>
    <lineage>
        <taxon>Eukaryota</taxon>
        <taxon>Fungi</taxon>
        <taxon>Dikarya</taxon>
        <taxon>Basidiomycota</taxon>
        <taxon>Agaricomycotina</taxon>
        <taxon>Agaricomycetes</taxon>
        <taxon>Agaricomycetidae</taxon>
        <taxon>Boletales</taxon>
        <taxon>Sclerodermatineae</taxon>
        <taxon>Sclerodermataceae</taxon>
        <taxon>Scleroderma</taxon>
    </lineage>
</organism>
<dbReference type="InParanoid" id="A0A0C3DUD7"/>